<evidence type="ECO:0000313" key="3">
    <source>
        <dbReference type="Proteomes" id="UP000001396"/>
    </source>
</evidence>
<sequence>MVSSKDVKMTRGGKANSFKPNVKTRMESTQDQDEIMTENPKAVENTAIEAPVDQVLETTSLENGVPPKQNDDLVSMRIYIYFVAKVNPDGPLRERPSLYVNDNRVESSFQDSALFAIVRAPTKKEFKFLIKVGDVPEKYVTAYYRTILADHAHDNMLYLGACNQTFDGRIYHDTAPINSIAPYVDIVKFLANNLSFSRFEDETTKLFDKLRTFRNSGRHEMNTRTTIELLELDSGVPQENILPIVIILFKLEKDRYQSLFKIDHLEVGIDLIKKAFPVFKSNPGLIDLAKKYNLVTKKSKTIWRFFNLVSAFVYSFNKQSTMDAIVNYRSSLNGQFSKDESEFINGIQDWSQYSSLDPSMFINTIAMAISMSQQEILPLFFTEKAVSYKDCLMSMKKDEYLQEWKFCLETCPDVKDDNIPFTFHSVKFKEAERQ</sequence>
<accession>D3B6W3</accession>
<dbReference type="GeneID" id="31359681"/>
<dbReference type="AlphaFoldDB" id="D3B6W3"/>
<reference evidence="2 3" key="1">
    <citation type="journal article" date="2011" name="Genome Res.">
        <title>Phylogeny-wide analysis of social amoeba genomes highlights ancient origins for complex intercellular communication.</title>
        <authorList>
            <person name="Heidel A.J."/>
            <person name="Lawal H.M."/>
            <person name="Felder M."/>
            <person name="Schilde C."/>
            <person name="Helps N.R."/>
            <person name="Tunggal B."/>
            <person name="Rivero F."/>
            <person name="John U."/>
            <person name="Schleicher M."/>
            <person name="Eichinger L."/>
            <person name="Platzer M."/>
            <person name="Noegel A.A."/>
            <person name="Schaap P."/>
            <person name="Gloeckner G."/>
        </authorList>
    </citation>
    <scope>NUCLEOTIDE SEQUENCE [LARGE SCALE GENOMIC DNA]</scope>
    <source>
        <strain evidence="3">ATCC 26659 / Pp 5 / PN500</strain>
    </source>
</reference>
<feature type="region of interest" description="Disordered" evidence="1">
    <location>
        <begin position="1"/>
        <end position="35"/>
    </location>
</feature>
<dbReference type="RefSeq" id="XP_020434623.1">
    <property type="nucleotide sequence ID" value="XM_020575103.1"/>
</dbReference>
<proteinExistence type="predicted"/>
<dbReference type="Proteomes" id="UP000001396">
    <property type="component" value="Unassembled WGS sequence"/>
</dbReference>
<keyword evidence="3" id="KW-1185">Reference proteome</keyword>
<evidence type="ECO:0000256" key="1">
    <source>
        <dbReference type="SAM" id="MobiDB-lite"/>
    </source>
</evidence>
<gene>
    <name evidence="2" type="ORF">PPL_04194</name>
</gene>
<protein>
    <submittedName>
        <fullName evidence="2">Uncharacterized protein</fullName>
    </submittedName>
</protein>
<evidence type="ECO:0000313" key="2">
    <source>
        <dbReference type="EMBL" id="EFA82506.1"/>
    </source>
</evidence>
<dbReference type="InParanoid" id="D3B6W3"/>
<comment type="caution">
    <text evidence="2">The sequence shown here is derived from an EMBL/GenBank/DDBJ whole genome shotgun (WGS) entry which is preliminary data.</text>
</comment>
<organism evidence="2 3">
    <name type="scientific">Heterostelium pallidum (strain ATCC 26659 / Pp 5 / PN500)</name>
    <name type="common">Cellular slime mold</name>
    <name type="synonym">Polysphondylium pallidum</name>
    <dbReference type="NCBI Taxonomy" id="670386"/>
    <lineage>
        <taxon>Eukaryota</taxon>
        <taxon>Amoebozoa</taxon>
        <taxon>Evosea</taxon>
        <taxon>Eumycetozoa</taxon>
        <taxon>Dictyostelia</taxon>
        <taxon>Acytosteliales</taxon>
        <taxon>Acytosteliaceae</taxon>
        <taxon>Heterostelium</taxon>
    </lineage>
</organism>
<name>D3B6W3_HETP5</name>
<dbReference type="EMBL" id="ADBJ01000018">
    <property type="protein sequence ID" value="EFA82506.1"/>
    <property type="molecule type" value="Genomic_DNA"/>
</dbReference>